<dbReference type="SUPFAM" id="SSF53335">
    <property type="entry name" value="S-adenosyl-L-methionine-dependent methyltransferases"/>
    <property type="match status" value="1"/>
</dbReference>
<gene>
    <name evidence="1" type="ORF">SALB_07230</name>
</gene>
<dbReference type="InterPro" id="IPR006764">
    <property type="entry name" value="SAM_dep_MeTrfase_SAV2177_type"/>
</dbReference>
<comment type="caution">
    <text evidence="1">The sequence shown here is derived from an EMBL/GenBank/DDBJ whole genome shotgun (WGS) entry which is preliminary data.</text>
</comment>
<accession>A0A401R9W4</accession>
<organism evidence="1 2">
    <name type="scientific">Streptomyces noursei</name>
    <name type="common">Streptomyces albulus</name>
    <dbReference type="NCBI Taxonomy" id="1971"/>
    <lineage>
        <taxon>Bacteria</taxon>
        <taxon>Bacillati</taxon>
        <taxon>Actinomycetota</taxon>
        <taxon>Actinomycetes</taxon>
        <taxon>Kitasatosporales</taxon>
        <taxon>Streptomycetaceae</taxon>
        <taxon>Streptomyces</taxon>
    </lineage>
</organism>
<reference evidence="1 2" key="1">
    <citation type="journal article" date="2019" name="Microbiol. Resour. Announc.">
        <title>Draft Genome Sequence of the Most Traditional epsilon-Poly-l-Lysine Producer, Streptomyces albulus NBRC14147.</title>
        <authorList>
            <person name="Yamanaka K."/>
            <person name="Hamano Y."/>
        </authorList>
    </citation>
    <scope>NUCLEOTIDE SEQUENCE [LARGE SCALE GENOMIC DNA]</scope>
    <source>
        <strain evidence="1 2">NBRC 14147</strain>
    </source>
</reference>
<dbReference type="Pfam" id="PF04672">
    <property type="entry name" value="Methyltransf_19"/>
    <property type="match status" value="1"/>
</dbReference>
<evidence type="ECO:0008006" key="3">
    <source>
        <dbReference type="Google" id="ProtNLM"/>
    </source>
</evidence>
<dbReference type="InterPro" id="IPR029063">
    <property type="entry name" value="SAM-dependent_MTases_sf"/>
</dbReference>
<sequence>MRRFLDHGSGLPTSPNVHEVAQAVDPSCEVVYIDNDPVVAAHGKMGLAEDPSTTAVLEMDMRETEKIFESPQVRHLLRKDEPVAALFVSVLHCIRDADDPWDLVRRVASQMPAGSYMVISQLASDDPALRTDITNFMAAATGNSWGEVRSLSQVNRFFEGLELLEVDDQQPVEVSLWHPDSDLAPRQRSQEWIEYGGVAIIKATSTKRT</sequence>
<evidence type="ECO:0000313" key="1">
    <source>
        <dbReference type="EMBL" id="GCB94431.1"/>
    </source>
</evidence>
<dbReference type="AlphaFoldDB" id="A0A401R9W4"/>
<name>A0A401R9W4_STRNR</name>
<protein>
    <recommendedName>
        <fullName evidence="3">SAM-dependent methyltransferase</fullName>
    </recommendedName>
</protein>
<dbReference type="Proteomes" id="UP000288351">
    <property type="component" value="Unassembled WGS sequence"/>
</dbReference>
<dbReference type="EMBL" id="BHXC01000007">
    <property type="protein sequence ID" value="GCB94431.1"/>
    <property type="molecule type" value="Genomic_DNA"/>
</dbReference>
<dbReference type="Gene3D" id="3.40.50.150">
    <property type="entry name" value="Vaccinia Virus protein VP39"/>
    <property type="match status" value="1"/>
</dbReference>
<proteinExistence type="predicted"/>
<evidence type="ECO:0000313" key="2">
    <source>
        <dbReference type="Proteomes" id="UP000288351"/>
    </source>
</evidence>